<evidence type="ECO:0000256" key="3">
    <source>
        <dbReference type="PIRSR" id="PIRSR633697-1"/>
    </source>
</evidence>
<name>A0A9P0HN84_NEZVI</name>
<evidence type="ECO:0000256" key="4">
    <source>
        <dbReference type="RuleBase" id="RU004328"/>
    </source>
</evidence>
<dbReference type="PROSITE" id="PS00531">
    <property type="entry name" value="RNASE_T2_2"/>
    <property type="match status" value="1"/>
</dbReference>
<dbReference type="InterPro" id="IPR033697">
    <property type="entry name" value="Ribonuclease_T2_eukaryotic"/>
</dbReference>
<dbReference type="GO" id="GO:0033897">
    <property type="term" value="F:ribonuclease T2 activity"/>
    <property type="evidence" value="ECO:0007669"/>
    <property type="project" value="InterPro"/>
</dbReference>
<reference evidence="5" key="1">
    <citation type="submission" date="2022-01" db="EMBL/GenBank/DDBJ databases">
        <authorList>
            <person name="King R."/>
        </authorList>
    </citation>
    <scope>NUCLEOTIDE SEQUENCE</scope>
</reference>
<dbReference type="PANTHER" id="PTHR11240:SF22">
    <property type="entry name" value="RIBONUCLEASE T2"/>
    <property type="match status" value="1"/>
</dbReference>
<sequence length="332" mass="37922">MVISKYRHISPTTLLIIATLFIFCCFSLVPRVVSFDNEPWDLLIFTQNWPRSVCNQWTEKGHQCRLVPNDTWTIHGIWPTKYGTIGPGFCNKTRPFSPEALYGIEKQLEQLWTPVEKHKKITALWSHEWLKHGTCAAVVPKLSTEFQYFNQGLEWMKDYNMYSVLTKAGVTPGNQYNITKIWDGVQSVLGKNPQVACYQDKQNASILLEVRICFNRTLELMDCDGTVVGGHKPSYHNLTNCDINKLVQYPVYSVHNIIKQETYRNTLELSHDEVDTVETDDFISPQDIEFANSNTWSFLESEDNSEGESGESFANAVDISPDGIVAIAKILR</sequence>
<feature type="active site" evidence="3">
    <location>
        <position position="132"/>
    </location>
</feature>
<organism evidence="5 6">
    <name type="scientific">Nezara viridula</name>
    <name type="common">Southern green stink bug</name>
    <name type="synonym">Cimex viridulus</name>
    <dbReference type="NCBI Taxonomy" id="85310"/>
    <lineage>
        <taxon>Eukaryota</taxon>
        <taxon>Metazoa</taxon>
        <taxon>Ecdysozoa</taxon>
        <taxon>Arthropoda</taxon>
        <taxon>Hexapoda</taxon>
        <taxon>Insecta</taxon>
        <taxon>Pterygota</taxon>
        <taxon>Neoptera</taxon>
        <taxon>Paraneoptera</taxon>
        <taxon>Hemiptera</taxon>
        <taxon>Heteroptera</taxon>
        <taxon>Panheteroptera</taxon>
        <taxon>Pentatomomorpha</taxon>
        <taxon>Pentatomoidea</taxon>
        <taxon>Pentatomidae</taxon>
        <taxon>Pentatominae</taxon>
        <taxon>Nezara</taxon>
    </lineage>
</organism>
<dbReference type="GO" id="GO:0006401">
    <property type="term" value="P:RNA catabolic process"/>
    <property type="evidence" value="ECO:0007669"/>
    <property type="project" value="TreeGrafter"/>
</dbReference>
<evidence type="ECO:0000313" key="6">
    <source>
        <dbReference type="Proteomes" id="UP001152798"/>
    </source>
</evidence>
<keyword evidence="6" id="KW-1185">Reference proteome</keyword>
<dbReference type="PANTHER" id="PTHR11240">
    <property type="entry name" value="RIBONUCLEASE T2"/>
    <property type="match status" value="1"/>
</dbReference>
<dbReference type="SUPFAM" id="SSF55895">
    <property type="entry name" value="Ribonuclease Rh-like"/>
    <property type="match status" value="1"/>
</dbReference>
<comment type="similarity">
    <text evidence="1 4">Belongs to the RNase T2 family.</text>
</comment>
<keyword evidence="2" id="KW-1015">Disulfide bond</keyword>
<dbReference type="Gene3D" id="3.90.730.10">
    <property type="entry name" value="Ribonuclease T2-like"/>
    <property type="match status" value="1"/>
</dbReference>
<evidence type="ECO:0000256" key="2">
    <source>
        <dbReference type="ARBA" id="ARBA00023157"/>
    </source>
</evidence>
<dbReference type="OrthoDB" id="435754at2759"/>
<dbReference type="EMBL" id="OV725082">
    <property type="protein sequence ID" value="CAH1405005.1"/>
    <property type="molecule type" value="Genomic_DNA"/>
</dbReference>
<protein>
    <submittedName>
        <fullName evidence="5">Uncharacterized protein</fullName>
    </submittedName>
</protein>
<dbReference type="Proteomes" id="UP001152798">
    <property type="component" value="Chromosome 6"/>
</dbReference>
<dbReference type="Pfam" id="PF00445">
    <property type="entry name" value="Ribonuclease_T2"/>
    <property type="match status" value="1"/>
</dbReference>
<dbReference type="InterPro" id="IPR001568">
    <property type="entry name" value="RNase_T2-like"/>
</dbReference>
<evidence type="ECO:0000256" key="1">
    <source>
        <dbReference type="ARBA" id="ARBA00007469"/>
    </source>
</evidence>
<evidence type="ECO:0000313" key="5">
    <source>
        <dbReference type="EMBL" id="CAH1405005.1"/>
    </source>
</evidence>
<dbReference type="GO" id="GO:0005576">
    <property type="term" value="C:extracellular region"/>
    <property type="evidence" value="ECO:0007669"/>
    <property type="project" value="TreeGrafter"/>
</dbReference>
<feature type="active site" evidence="3">
    <location>
        <position position="128"/>
    </location>
</feature>
<dbReference type="GO" id="GO:0003723">
    <property type="term" value="F:RNA binding"/>
    <property type="evidence" value="ECO:0007669"/>
    <property type="project" value="InterPro"/>
</dbReference>
<gene>
    <name evidence="5" type="ORF">NEZAVI_LOCUS13307</name>
</gene>
<feature type="active site" evidence="3">
    <location>
        <position position="75"/>
    </location>
</feature>
<dbReference type="CDD" id="cd01061">
    <property type="entry name" value="RNase_T2_euk"/>
    <property type="match status" value="1"/>
</dbReference>
<accession>A0A9P0HN84</accession>
<dbReference type="InterPro" id="IPR036430">
    <property type="entry name" value="RNase_T2-like_sf"/>
</dbReference>
<dbReference type="InterPro" id="IPR033130">
    <property type="entry name" value="RNase_T2_His_AS_2"/>
</dbReference>
<proteinExistence type="inferred from homology"/>
<dbReference type="AlphaFoldDB" id="A0A9P0HN84"/>